<evidence type="ECO:0000313" key="8">
    <source>
        <dbReference type="Proteomes" id="UP000234891"/>
    </source>
</evidence>
<dbReference type="InterPro" id="IPR008979">
    <property type="entry name" value="Galactose-bd-like_sf"/>
</dbReference>
<dbReference type="InterPro" id="IPR000421">
    <property type="entry name" value="FA58C"/>
</dbReference>
<feature type="signal peptide" evidence="4">
    <location>
        <begin position="1"/>
        <end position="22"/>
    </location>
</feature>
<dbReference type="SUPFAM" id="SSF49265">
    <property type="entry name" value="Fibronectin type III"/>
    <property type="match status" value="1"/>
</dbReference>
<dbReference type="CDD" id="cd00063">
    <property type="entry name" value="FN3"/>
    <property type="match status" value="2"/>
</dbReference>
<dbReference type="Gene3D" id="1.10.390.30">
    <property type="entry name" value="Peptidase M60, enhancin-like domain 3"/>
    <property type="match status" value="1"/>
</dbReference>
<dbReference type="Pfam" id="PF00041">
    <property type="entry name" value="fn3"/>
    <property type="match status" value="2"/>
</dbReference>
<gene>
    <name evidence="7" type="ORF">CDL26_11990</name>
</gene>
<name>A0A2N5P8P3_MEDGN</name>
<evidence type="ECO:0000256" key="4">
    <source>
        <dbReference type="SAM" id="SignalP"/>
    </source>
</evidence>
<dbReference type="Gene3D" id="2.60.40.10">
    <property type="entry name" value="Immunoglobulins"/>
    <property type="match status" value="2"/>
</dbReference>
<comment type="caution">
    <text evidence="7">The sequence shown here is derived from an EMBL/GenBank/DDBJ whole genome shotgun (WGS) entry which is preliminary data.</text>
</comment>
<evidence type="ECO:0000313" key="7">
    <source>
        <dbReference type="EMBL" id="PLT71504.1"/>
    </source>
</evidence>
<feature type="domain" description="Fibronectin type-III" evidence="5">
    <location>
        <begin position="391"/>
        <end position="479"/>
    </location>
</feature>
<dbReference type="Proteomes" id="UP000234891">
    <property type="component" value="Unassembled WGS sequence"/>
</dbReference>
<dbReference type="InterPro" id="IPR003961">
    <property type="entry name" value="FN3_dom"/>
</dbReference>
<dbReference type="PANTHER" id="PTHR13817">
    <property type="entry name" value="TITIN"/>
    <property type="match status" value="1"/>
</dbReference>
<evidence type="ECO:0000259" key="5">
    <source>
        <dbReference type="PROSITE" id="PS50853"/>
    </source>
</evidence>
<feature type="region of interest" description="Disordered" evidence="3">
    <location>
        <begin position="586"/>
        <end position="611"/>
    </location>
</feature>
<dbReference type="SMART" id="SM00060">
    <property type="entry name" value="FN3"/>
    <property type="match status" value="2"/>
</dbReference>
<keyword evidence="2" id="KW-0326">Glycosidase</keyword>
<dbReference type="Pfam" id="PF08308">
    <property type="entry name" value="PEGA"/>
    <property type="match status" value="1"/>
</dbReference>
<dbReference type="Gene3D" id="2.60.120.260">
    <property type="entry name" value="Galactose-binding domain-like"/>
    <property type="match status" value="2"/>
</dbReference>
<evidence type="ECO:0000256" key="1">
    <source>
        <dbReference type="ARBA" id="ARBA00022737"/>
    </source>
</evidence>
<dbReference type="InterPro" id="IPR042279">
    <property type="entry name" value="Pep_M60_3"/>
</dbReference>
<proteinExistence type="predicted"/>
<organism evidence="7 8">
    <name type="scientific">Mediterraneibacter gnavus</name>
    <name type="common">Ruminococcus gnavus</name>
    <dbReference type="NCBI Taxonomy" id="33038"/>
    <lineage>
        <taxon>Bacteria</taxon>
        <taxon>Bacillati</taxon>
        <taxon>Bacillota</taxon>
        <taxon>Clostridia</taxon>
        <taxon>Lachnospirales</taxon>
        <taxon>Lachnospiraceae</taxon>
        <taxon>Mediterraneibacter</taxon>
    </lineage>
</organism>
<evidence type="ECO:0000256" key="2">
    <source>
        <dbReference type="ARBA" id="ARBA00023295"/>
    </source>
</evidence>
<dbReference type="PROSITE" id="PS51723">
    <property type="entry name" value="PEPTIDASE_M60"/>
    <property type="match status" value="1"/>
</dbReference>
<dbReference type="RefSeq" id="WP_101871069.1">
    <property type="nucleotide sequence ID" value="NZ_NIHS01000023.1"/>
</dbReference>
<dbReference type="Gene3D" id="2.60.40.1120">
    <property type="entry name" value="Carboxypeptidase-like, regulatory domain"/>
    <property type="match status" value="1"/>
</dbReference>
<dbReference type="GO" id="GO:0016798">
    <property type="term" value="F:hydrolase activity, acting on glycosyl bonds"/>
    <property type="evidence" value="ECO:0007669"/>
    <property type="project" value="UniProtKB-KW"/>
</dbReference>
<feature type="domain" description="Fibronectin type-III" evidence="5">
    <location>
        <begin position="481"/>
        <end position="570"/>
    </location>
</feature>
<dbReference type="Pfam" id="PF00754">
    <property type="entry name" value="F5_F8_type_C"/>
    <property type="match status" value="1"/>
</dbReference>
<dbReference type="InterPro" id="IPR013229">
    <property type="entry name" value="PEGA"/>
</dbReference>
<protein>
    <recommendedName>
        <fullName evidence="9">Fibronectin type III domain protein</fullName>
    </recommendedName>
</protein>
<dbReference type="InterPro" id="IPR031161">
    <property type="entry name" value="Peptidase_M60_dom"/>
</dbReference>
<sequence>MKRVVSILLAATLMLTPGTVTYATEEKPVQMEYQAEGQDAVQAVNGTEQDPLKDIGVVQVSIAPGITLQKSVTFTVGLSGQESQSIELAANQEIQDTKGTVHFSQLPAGTYELTVAAPGFATYTQTIEVNSKSYAVNLMTGFVEGYTYEEGAYHPGVLLIGDVTGDGVIDDTDRSVLVDAIDTEQSSELTDLTGDQKTDLADLEYFAKGYQAEGHTLACIEESVSADAISPKPGEDTNVEGNLEDLLKGEGNVTLSTQGGTEISEEHPVSVEFDLSESADTQIDGILIETNKENPIQKATVDITYVDAEGNEQTVTAPIENGVEHLLRTSDVQVSMDEDGNIQIHLVSQIAVKKVTLTIQGMQNNNNLAEISKVEFVNGMENRIPKPDMDIPTNLAVETGSEEFTLTWDACKNVTGYEVLIEHNGERDTYTVKNNSLKVTSFNEKKLVNKEQYTAKVQSVNGTWKSGYSESVTAVPKADKKPDAPENVKAVGKYKSVEVSWKNMKNTEFYNLFYREKGQEEYTKIENITTNSYTISELKENVKYEIYLTGVNELGESDPSLTSTAQTTDLEPAVMPKYKQINTSEEGQVSSHIVSATRGRGEMKDSPLDLEGKTAWGTVDNNPASHFYMADWDDGGEYTDFNNKGFTFEFDQPYTMDTIGFQEVTAQGNFTRISLKYWDENGSEHVVDKNNLKIEARTDKNNKRYYFIRIAEPIQAKKISFGIGRDYSGLRVITVSEISFYNYDSLEDDIMGLYEDELHTVLKGSVTEQTIQDLRNRLQTKDEASGEYHPDKDRLEKELDNAEDILNNQLSEPILIHNTITTRDTDRGFSGLNAWQPLGITAAAGEEITLFVGHNTMGTGSNTNLQLVATQYHAESGSVSKVVTTLKTGRNDVTIPKIWSTDEESGGALYIQYTGNNANDRYSVRVNGGVEVPTLDLYGVTDAQERQQRAEQYVEALKGYVEKMEAVHKEVHENSGNESVEYEYSKENCILGATDILLDKMLFSLPAQQVLSGCEGNAQKLLDSMDAMEGMMNLFYQHKGLNQAAPDEKDRFPQRHLNIRYQRMFAGAFMYAAGDHIGIGWNETAGMMTGVPVQSDNGKYVSGRYFGWGIAHEIGHNINQSAYAYAEVTNNYFAVLAQAKDTNDSVRFEYPKVYEKVTSGTTGKSEDVFTQLGMYWQLHLAYDSGYNFKTYDNYEEELNNLFFARVDTYARNTAKAPAPQGIALTLSGDRDQDFMRLACAAAQKNILEFFERWGMIPNDETRSYAGQFETETRAIYYVNDDSRVYRLENSGSSLGSLGDVEAVGDDTTVSVNKDTANQVDFTLTSKTIPEEDVLGYEITRTMISGGKVEKEVVGFTTENQFSDHVTTVNNRVITYEVTLVDKYLNRSEAKTLTPVKIEHDGSLDKEFWTTTTKNMEAVHTEDPGEADEDTPCAPQQEAPILKAVDNKTDTTYTGIAGDEAEVLMQFNRKQVISGLKYTVNEGTAIKDYSIYVHGDNDEWTEVVKGSFDDKKVQTVYFENVDGKYVGTYSTDAVKLVIHNQKDTEISISELDVLGVTGDNVDFRSAQDGTSAIGRLASDYQYGETEADKIPAGSIVFVGSYKGNPAYNVVLLYDQDGNIVGGTNTDGSLKAQQIILADVPETGNIQDVSDGTWIYWIDPQDSAQLAGKQVRAELYRVNDAQTNEGQRLVSDSLYVEVPQEMPEIELNGNQ</sequence>
<dbReference type="PANTHER" id="PTHR13817:SF166">
    <property type="entry name" value="NEURONAL IGCAM-RELATED"/>
    <property type="match status" value="1"/>
</dbReference>
<dbReference type="Gene3D" id="3.40.390.80">
    <property type="entry name" value="Peptidase M60, enhancin-like domain 2"/>
    <property type="match status" value="1"/>
</dbReference>
<dbReference type="InterPro" id="IPR036116">
    <property type="entry name" value="FN3_sf"/>
</dbReference>
<reference evidence="7 8" key="1">
    <citation type="journal article" date="2017" name="Genome Med.">
        <title>A novel Ruminococcus gnavus clade enriched in inflammatory bowel disease patients.</title>
        <authorList>
            <person name="Hall A.B."/>
            <person name="Yassour M."/>
            <person name="Sauk J."/>
            <person name="Garner A."/>
            <person name="Jiang X."/>
            <person name="Arthur T."/>
            <person name="Lagoudas G.K."/>
            <person name="Vatanen T."/>
            <person name="Fornelos N."/>
            <person name="Wilson R."/>
            <person name="Bertha M."/>
            <person name="Cohen M."/>
            <person name="Garber J."/>
            <person name="Khalili H."/>
            <person name="Gevers D."/>
            <person name="Ananthakrishnan A.N."/>
            <person name="Kugathasan S."/>
            <person name="Lander E.S."/>
            <person name="Blainey P."/>
            <person name="Vlamakis H."/>
            <person name="Xavier R.J."/>
            <person name="Huttenhower C."/>
        </authorList>
    </citation>
    <scope>NUCLEOTIDE SEQUENCE [LARGE SCALE GENOMIC DNA]</scope>
    <source>
        <strain evidence="7 8">RJX1124</strain>
    </source>
</reference>
<accession>A0A2N5P8P3</accession>
<feature type="compositionally biased region" description="Basic and acidic residues" evidence="3">
    <location>
        <begin position="599"/>
        <end position="611"/>
    </location>
</feature>
<dbReference type="Gene3D" id="2.60.120.1250">
    <property type="entry name" value="Peptidase M60, enhancin-like domain 1"/>
    <property type="match status" value="1"/>
</dbReference>
<keyword evidence="4" id="KW-0732">Signal</keyword>
<dbReference type="SUPFAM" id="SSF49785">
    <property type="entry name" value="Galactose-binding domain-like"/>
    <property type="match status" value="1"/>
</dbReference>
<dbReference type="PROSITE" id="PS50853">
    <property type="entry name" value="FN3"/>
    <property type="match status" value="2"/>
</dbReference>
<dbReference type="InterPro" id="IPR013783">
    <property type="entry name" value="Ig-like_fold"/>
</dbReference>
<keyword evidence="2" id="KW-0378">Hydrolase</keyword>
<evidence type="ECO:0008006" key="9">
    <source>
        <dbReference type="Google" id="ProtNLM"/>
    </source>
</evidence>
<feature type="chain" id="PRO_5014820842" description="Fibronectin type III domain protein" evidence="4">
    <location>
        <begin position="23"/>
        <end position="1709"/>
    </location>
</feature>
<dbReference type="EMBL" id="NIHS01000023">
    <property type="protein sequence ID" value="PLT71504.1"/>
    <property type="molecule type" value="Genomic_DNA"/>
</dbReference>
<evidence type="ECO:0000256" key="3">
    <source>
        <dbReference type="SAM" id="MobiDB-lite"/>
    </source>
</evidence>
<evidence type="ECO:0000259" key="6">
    <source>
        <dbReference type="PROSITE" id="PS51723"/>
    </source>
</evidence>
<keyword evidence="1" id="KW-0677">Repeat</keyword>
<dbReference type="Pfam" id="PF13402">
    <property type="entry name" value="Peptidase_M60"/>
    <property type="match status" value="1"/>
</dbReference>
<feature type="domain" description="Peptidase M60" evidence="6">
    <location>
        <begin position="833"/>
        <end position="1183"/>
    </location>
</feature>
<dbReference type="SMART" id="SM01276">
    <property type="entry name" value="M60-like"/>
    <property type="match status" value="1"/>
</dbReference>
<dbReference type="InterPro" id="IPR050964">
    <property type="entry name" value="Striated_Muscle_Regulatory"/>
</dbReference>